<dbReference type="InterPro" id="IPR005905">
    <property type="entry name" value="D_ala_D_ala"/>
</dbReference>
<comment type="cofactor">
    <cofactor evidence="12">
        <name>Mg(2+)</name>
        <dbReference type="ChEBI" id="CHEBI:18420"/>
    </cofactor>
    <cofactor evidence="12">
        <name>Mn(2+)</name>
        <dbReference type="ChEBI" id="CHEBI:29035"/>
    </cofactor>
    <text evidence="12">Binds 2 magnesium or manganese ions per subunit.</text>
</comment>
<feature type="active site" evidence="11">
    <location>
        <position position="153"/>
    </location>
</feature>
<evidence type="ECO:0000256" key="7">
    <source>
        <dbReference type="ARBA" id="ARBA00022960"/>
    </source>
</evidence>
<dbReference type="InterPro" id="IPR011095">
    <property type="entry name" value="Dala_Dala_lig_C"/>
</dbReference>
<keyword evidence="7 10" id="KW-0133">Cell shape</keyword>
<evidence type="ECO:0000256" key="4">
    <source>
        <dbReference type="ARBA" id="ARBA00022598"/>
    </source>
</evidence>
<dbReference type="InterPro" id="IPR016185">
    <property type="entry name" value="PreATP-grasp_dom_sf"/>
</dbReference>
<organism evidence="15 16">
    <name type="scientific">Collinsella ihumii</name>
    <dbReference type="NCBI Taxonomy" id="1720204"/>
    <lineage>
        <taxon>Bacteria</taxon>
        <taxon>Bacillati</taxon>
        <taxon>Actinomycetota</taxon>
        <taxon>Coriobacteriia</taxon>
        <taxon>Coriobacteriales</taxon>
        <taxon>Coriobacteriaceae</taxon>
        <taxon>Collinsella</taxon>
    </lineage>
</organism>
<keyword evidence="4 10" id="KW-0436">Ligase</keyword>
<evidence type="ECO:0000256" key="3">
    <source>
        <dbReference type="ARBA" id="ARBA00022490"/>
    </source>
</evidence>
<dbReference type="PROSITE" id="PS50975">
    <property type="entry name" value="ATP_GRASP"/>
    <property type="match status" value="1"/>
</dbReference>
<dbReference type="HAMAP" id="MF_00047">
    <property type="entry name" value="Dala_Dala_lig"/>
    <property type="match status" value="1"/>
</dbReference>
<keyword evidence="3 10" id="KW-0963">Cytoplasm</keyword>
<comment type="function">
    <text evidence="10">Cell wall formation.</text>
</comment>
<dbReference type="NCBIfam" id="TIGR01205">
    <property type="entry name" value="D_ala_D_alaTIGR"/>
    <property type="match status" value="1"/>
</dbReference>
<keyword evidence="5 13" id="KW-0547">Nucleotide-binding</keyword>
<evidence type="ECO:0000313" key="15">
    <source>
        <dbReference type="EMBL" id="HJG31932.1"/>
    </source>
</evidence>
<dbReference type="GO" id="GO:0008360">
    <property type="term" value="P:regulation of cell shape"/>
    <property type="evidence" value="ECO:0007669"/>
    <property type="project" value="UniProtKB-KW"/>
</dbReference>
<keyword evidence="8 10" id="KW-0573">Peptidoglycan synthesis</keyword>
<dbReference type="AlphaFoldDB" id="A0A921LSB1"/>
<feature type="active site" evidence="11">
    <location>
        <position position="289"/>
    </location>
</feature>
<comment type="subcellular location">
    <subcellularLocation>
        <location evidence="1 10">Cytoplasm</location>
    </subcellularLocation>
</comment>
<dbReference type="PROSITE" id="PS00844">
    <property type="entry name" value="DALA_DALA_LIGASE_2"/>
    <property type="match status" value="1"/>
</dbReference>
<dbReference type="GO" id="GO:0071555">
    <property type="term" value="P:cell wall organization"/>
    <property type="evidence" value="ECO:0007669"/>
    <property type="project" value="UniProtKB-KW"/>
</dbReference>
<dbReference type="Gene3D" id="3.30.1490.20">
    <property type="entry name" value="ATP-grasp fold, A domain"/>
    <property type="match status" value="1"/>
</dbReference>
<feature type="active site" evidence="11">
    <location>
        <position position="21"/>
    </location>
</feature>
<keyword evidence="12" id="KW-0460">Magnesium</keyword>
<evidence type="ECO:0000256" key="6">
    <source>
        <dbReference type="ARBA" id="ARBA00022840"/>
    </source>
</evidence>
<evidence type="ECO:0000256" key="11">
    <source>
        <dbReference type="PIRSR" id="PIRSR039102-1"/>
    </source>
</evidence>
<dbReference type="PIRSF" id="PIRSF039102">
    <property type="entry name" value="Ddl/VanB"/>
    <property type="match status" value="1"/>
</dbReference>
<comment type="pathway">
    <text evidence="10">Cell wall biogenesis; peptidoglycan biosynthesis.</text>
</comment>
<dbReference type="EMBL" id="DYVF01000069">
    <property type="protein sequence ID" value="HJG31932.1"/>
    <property type="molecule type" value="Genomic_DNA"/>
</dbReference>
<dbReference type="GO" id="GO:0005737">
    <property type="term" value="C:cytoplasm"/>
    <property type="evidence" value="ECO:0007669"/>
    <property type="project" value="UniProtKB-SubCell"/>
</dbReference>
<dbReference type="Gene3D" id="3.40.50.20">
    <property type="match status" value="1"/>
</dbReference>
<dbReference type="Proteomes" id="UP000746751">
    <property type="component" value="Unassembled WGS sequence"/>
</dbReference>
<reference evidence="15" key="1">
    <citation type="journal article" date="2021" name="PeerJ">
        <title>Extensive microbial diversity within the chicken gut microbiome revealed by metagenomics and culture.</title>
        <authorList>
            <person name="Gilroy R."/>
            <person name="Ravi A."/>
            <person name="Getino M."/>
            <person name="Pursley I."/>
            <person name="Horton D.L."/>
            <person name="Alikhan N.F."/>
            <person name="Baker D."/>
            <person name="Gharbi K."/>
            <person name="Hall N."/>
            <person name="Watson M."/>
            <person name="Adriaenssens E.M."/>
            <person name="Foster-Nyarko E."/>
            <person name="Jarju S."/>
            <person name="Secka A."/>
            <person name="Antonio M."/>
            <person name="Oren A."/>
            <person name="Chaudhuri R.R."/>
            <person name="La Ragione R."/>
            <person name="Hildebrand F."/>
            <person name="Pallen M.J."/>
        </authorList>
    </citation>
    <scope>NUCLEOTIDE SEQUENCE</scope>
    <source>
        <strain evidence="15">ChiGjej2B2-7701</strain>
    </source>
</reference>
<comment type="catalytic activity">
    <reaction evidence="10">
        <text>2 D-alanine + ATP = D-alanyl-D-alanine + ADP + phosphate + H(+)</text>
        <dbReference type="Rhea" id="RHEA:11224"/>
        <dbReference type="ChEBI" id="CHEBI:15378"/>
        <dbReference type="ChEBI" id="CHEBI:30616"/>
        <dbReference type="ChEBI" id="CHEBI:43474"/>
        <dbReference type="ChEBI" id="CHEBI:57416"/>
        <dbReference type="ChEBI" id="CHEBI:57822"/>
        <dbReference type="ChEBI" id="CHEBI:456216"/>
        <dbReference type="EC" id="6.3.2.4"/>
    </reaction>
</comment>
<dbReference type="InterPro" id="IPR011761">
    <property type="entry name" value="ATP-grasp"/>
</dbReference>
<dbReference type="NCBIfam" id="NF002378">
    <property type="entry name" value="PRK01372.1"/>
    <property type="match status" value="1"/>
</dbReference>
<dbReference type="PANTHER" id="PTHR23132">
    <property type="entry name" value="D-ALANINE--D-ALANINE LIGASE"/>
    <property type="match status" value="1"/>
</dbReference>
<dbReference type="InterPro" id="IPR000291">
    <property type="entry name" value="D-Ala_lig_Van_CS"/>
</dbReference>
<dbReference type="GO" id="GO:0046872">
    <property type="term" value="F:metal ion binding"/>
    <property type="evidence" value="ECO:0007669"/>
    <property type="project" value="UniProtKB-KW"/>
</dbReference>
<dbReference type="SUPFAM" id="SSF52440">
    <property type="entry name" value="PreATP-grasp domain"/>
    <property type="match status" value="1"/>
</dbReference>
<evidence type="ECO:0000313" key="16">
    <source>
        <dbReference type="Proteomes" id="UP000746751"/>
    </source>
</evidence>
<evidence type="ECO:0000256" key="12">
    <source>
        <dbReference type="PIRSR" id="PIRSR039102-3"/>
    </source>
</evidence>
<feature type="binding site" evidence="12">
    <location>
        <position position="278"/>
    </location>
    <ligand>
        <name>Mg(2+)</name>
        <dbReference type="ChEBI" id="CHEBI:18420"/>
        <label>1</label>
    </ligand>
</feature>
<evidence type="ECO:0000256" key="5">
    <source>
        <dbReference type="ARBA" id="ARBA00022741"/>
    </source>
</evidence>
<feature type="binding site" evidence="12">
    <location>
        <position position="278"/>
    </location>
    <ligand>
        <name>Mg(2+)</name>
        <dbReference type="ChEBI" id="CHEBI:18420"/>
        <label>2</label>
    </ligand>
</feature>
<dbReference type="PANTHER" id="PTHR23132:SF23">
    <property type="entry name" value="D-ALANINE--D-ALANINE LIGASE B"/>
    <property type="match status" value="1"/>
</dbReference>
<evidence type="ECO:0000256" key="2">
    <source>
        <dbReference type="ARBA" id="ARBA00010871"/>
    </source>
</evidence>
<dbReference type="GO" id="GO:0009252">
    <property type="term" value="P:peptidoglycan biosynthetic process"/>
    <property type="evidence" value="ECO:0007669"/>
    <property type="project" value="UniProtKB-UniRule"/>
</dbReference>
<dbReference type="GO" id="GO:0008716">
    <property type="term" value="F:D-alanine-D-alanine ligase activity"/>
    <property type="evidence" value="ECO:0007669"/>
    <property type="project" value="UniProtKB-UniRule"/>
</dbReference>
<evidence type="ECO:0000256" key="1">
    <source>
        <dbReference type="ARBA" id="ARBA00004496"/>
    </source>
</evidence>
<accession>A0A921LSB1</accession>
<dbReference type="SMART" id="SM01209">
    <property type="entry name" value="GARS_A"/>
    <property type="match status" value="1"/>
</dbReference>
<dbReference type="InterPro" id="IPR013815">
    <property type="entry name" value="ATP_grasp_subdomain_1"/>
</dbReference>
<sequence length="320" mass="34234">MGSDQRGAMRIAVLAGGMSSEREISFSSGKNAAAALREAGFGTVDLLDPADKGFLDDIRAGGYDAAFIALHGAGGEDGMIQHLMEYLDMPYTGSDALASACGVDKDLSKALYERAGIPVADGVAIRRGEKVDPDAIVASLGHDLFVKPAINGSSYGVTKVSDAQELPKAIERAFEYSSKVLVETCLTGTEITVGVFGDDDSLRALPIVEICCPDEVDFYDLSVKYVVSDSIHRIPARLPEDVYAQAQELACRAHRALGCFGFSRTDFIVTKDGPVILETNTIPGMTETSLFPDEVRHEGRAFSDVCAELVDMAITRHGRK</sequence>
<evidence type="ECO:0000259" key="14">
    <source>
        <dbReference type="PROSITE" id="PS50975"/>
    </source>
</evidence>
<keyword evidence="6 13" id="KW-0067">ATP-binding</keyword>
<dbReference type="SUPFAM" id="SSF56059">
    <property type="entry name" value="Glutathione synthetase ATP-binding domain-like"/>
    <property type="match status" value="1"/>
</dbReference>
<feature type="binding site" evidence="12">
    <location>
        <position position="280"/>
    </location>
    <ligand>
        <name>Mg(2+)</name>
        <dbReference type="ChEBI" id="CHEBI:18420"/>
        <label>2</label>
    </ligand>
</feature>
<evidence type="ECO:0000256" key="9">
    <source>
        <dbReference type="ARBA" id="ARBA00023316"/>
    </source>
</evidence>
<keyword evidence="12" id="KW-0464">Manganese</keyword>
<dbReference type="Pfam" id="PF07478">
    <property type="entry name" value="Dala_Dala_lig_C"/>
    <property type="match status" value="1"/>
</dbReference>
<protein>
    <recommendedName>
        <fullName evidence="10">D-alanine--D-alanine ligase</fullName>
        <ecNumber evidence="10">6.3.2.4</ecNumber>
    </recommendedName>
    <alternativeName>
        <fullName evidence="10">D-Ala-D-Ala ligase</fullName>
    </alternativeName>
    <alternativeName>
        <fullName evidence="10">D-alanylalanine synthetase</fullName>
    </alternativeName>
</protein>
<evidence type="ECO:0000256" key="10">
    <source>
        <dbReference type="HAMAP-Rule" id="MF_00047"/>
    </source>
</evidence>
<dbReference type="GO" id="GO:0005524">
    <property type="term" value="F:ATP binding"/>
    <property type="evidence" value="ECO:0007669"/>
    <property type="project" value="UniProtKB-UniRule"/>
</dbReference>
<dbReference type="EC" id="6.3.2.4" evidence="10"/>
<keyword evidence="12" id="KW-0479">Metal-binding</keyword>
<proteinExistence type="inferred from homology"/>
<evidence type="ECO:0000256" key="13">
    <source>
        <dbReference type="PROSITE-ProRule" id="PRU00409"/>
    </source>
</evidence>
<gene>
    <name evidence="10" type="primary">ddl</name>
    <name evidence="15" type="ORF">K8U80_11155</name>
</gene>
<comment type="similarity">
    <text evidence="2 10">Belongs to the D-alanine--D-alanine ligase family.</text>
</comment>
<keyword evidence="9 10" id="KW-0961">Cell wall biogenesis/degradation</keyword>
<dbReference type="InterPro" id="IPR011127">
    <property type="entry name" value="Dala_Dala_lig_N"/>
</dbReference>
<dbReference type="Pfam" id="PF01820">
    <property type="entry name" value="Dala_Dala_lig_N"/>
    <property type="match status" value="1"/>
</dbReference>
<reference evidence="15" key="2">
    <citation type="submission" date="2021-09" db="EMBL/GenBank/DDBJ databases">
        <authorList>
            <person name="Gilroy R."/>
        </authorList>
    </citation>
    <scope>NUCLEOTIDE SEQUENCE</scope>
    <source>
        <strain evidence="15">ChiGjej2B2-7701</strain>
    </source>
</reference>
<evidence type="ECO:0000256" key="8">
    <source>
        <dbReference type="ARBA" id="ARBA00022984"/>
    </source>
</evidence>
<feature type="binding site" evidence="12">
    <location>
        <position position="266"/>
    </location>
    <ligand>
        <name>Mg(2+)</name>
        <dbReference type="ChEBI" id="CHEBI:18420"/>
        <label>1</label>
    </ligand>
</feature>
<name>A0A921LSB1_9ACTN</name>
<comment type="caution">
    <text evidence="15">The sequence shown here is derived from an EMBL/GenBank/DDBJ whole genome shotgun (WGS) entry which is preliminary data.</text>
</comment>
<dbReference type="Gene3D" id="3.30.470.20">
    <property type="entry name" value="ATP-grasp fold, B domain"/>
    <property type="match status" value="1"/>
</dbReference>
<feature type="domain" description="ATP-grasp" evidence="14">
    <location>
        <begin position="109"/>
        <end position="311"/>
    </location>
</feature>